<comment type="caution">
    <text evidence="2">The sequence shown here is derived from an EMBL/GenBank/DDBJ whole genome shotgun (WGS) entry which is preliminary data.</text>
</comment>
<keyword evidence="1" id="KW-0472">Membrane</keyword>
<dbReference type="RefSeq" id="WP_124908687.1">
    <property type="nucleotide sequence ID" value="NZ_RQJP01000004.1"/>
</dbReference>
<feature type="transmembrane region" description="Helical" evidence="1">
    <location>
        <begin position="7"/>
        <end position="28"/>
    </location>
</feature>
<gene>
    <name evidence="2" type="ORF">EHT87_21380</name>
</gene>
<dbReference type="EMBL" id="RQJP01000004">
    <property type="protein sequence ID" value="RRB12736.1"/>
    <property type="molecule type" value="Genomic_DNA"/>
</dbReference>
<feature type="transmembrane region" description="Helical" evidence="1">
    <location>
        <begin position="78"/>
        <end position="100"/>
    </location>
</feature>
<sequence>MKLRTAYFVVSFYVLGALIIENDVNYSTWYQIESTSFSAYHQSLESHLRIYLFTPMAIQFLLNGLLIRQKPVALRSWFIVTLVLNGYIIGESLLVQVPIHKALTNRYSVDLIDRLIMYHLWWRLPAELLVGGINTWLLHRCLRGGF</sequence>
<keyword evidence="1" id="KW-1133">Transmembrane helix</keyword>
<proteinExistence type="predicted"/>
<protein>
    <recommendedName>
        <fullName evidence="4">DUF1772 domain-containing protein</fullName>
    </recommendedName>
</protein>
<evidence type="ECO:0000313" key="3">
    <source>
        <dbReference type="Proteomes" id="UP000274271"/>
    </source>
</evidence>
<evidence type="ECO:0008006" key="4">
    <source>
        <dbReference type="Google" id="ProtNLM"/>
    </source>
</evidence>
<keyword evidence="3" id="KW-1185">Reference proteome</keyword>
<evidence type="ECO:0000256" key="1">
    <source>
        <dbReference type="SAM" id="Phobius"/>
    </source>
</evidence>
<reference evidence="2 3" key="1">
    <citation type="submission" date="2018-11" db="EMBL/GenBank/DDBJ databases">
        <authorList>
            <person name="Zhou Z."/>
            <person name="Wang G."/>
        </authorList>
    </citation>
    <scope>NUCLEOTIDE SEQUENCE [LARGE SCALE GENOMIC DNA]</scope>
    <source>
        <strain evidence="2 3">KCTC42998</strain>
    </source>
</reference>
<evidence type="ECO:0000313" key="2">
    <source>
        <dbReference type="EMBL" id="RRB12736.1"/>
    </source>
</evidence>
<feature type="transmembrane region" description="Helical" evidence="1">
    <location>
        <begin position="120"/>
        <end position="138"/>
    </location>
</feature>
<accession>A0A3P1CI49</accession>
<keyword evidence="1" id="KW-0812">Transmembrane</keyword>
<organism evidence="2 3">
    <name type="scientific">Larkinella knui</name>
    <dbReference type="NCBI Taxonomy" id="2025310"/>
    <lineage>
        <taxon>Bacteria</taxon>
        <taxon>Pseudomonadati</taxon>
        <taxon>Bacteroidota</taxon>
        <taxon>Cytophagia</taxon>
        <taxon>Cytophagales</taxon>
        <taxon>Spirosomataceae</taxon>
        <taxon>Larkinella</taxon>
    </lineage>
</organism>
<name>A0A3P1CI49_9BACT</name>
<feature type="transmembrane region" description="Helical" evidence="1">
    <location>
        <begin position="48"/>
        <end position="66"/>
    </location>
</feature>
<dbReference type="AlphaFoldDB" id="A0A3P1CI49"/>
<dbReference type="Proteomes" id="UP000274271">
    <property type="component" value="Unassembled WGS sequence"/>
</dbReference>